<protein>
    <submittedName>
        <fullName evidence="5">Haemerythrin-like</fullName>
    </submittedName>
</protein>
<dbReference type="InterPro" id="IPR012827">
    <property type="entry name" value="Hemerythrin_metal-bd"/>
</dbReference>
<evidence type="ECO:0000259" key="4">
    <source>
        <dbReference type="Pfam" id="PF01814"/>
    </source>
</evidence>
<evidence type="ECO:0000313" key="5">
    <source>
        <dbReference type="EMBL" id="VFQ42819.1"/>
    </source>
</evidence>
<dbReference type="NCBIfam" id="TIGR02481">
    <property type="entry name" value="hemeryth_dom"/>
    <property type="match status" value="1"/>
</dbReference>
<organism evidence="5 6">
    <name type="scientific">Desulfoluna butyratoxydans</name>
    <dbReference type="NCBI Taxonomy" id="231438"/>
    <lineage>
        <taxon>Bacteria</taxon>
        <taxon>Pseudomonadati</taxon>
        <taxon>Thermodesulfobacteriota</taxon>
        <taxon>Desulfobacteria</taxon>
        <taxon>Desulfobacterales</taxon>
        <taxon>Desulfolunaceae</taxon>
        <taxon>Desulfoluna</taxon>
    </lineage>
</organism>
<keyword evidence="2" id="KW-0479">Metal-binding</keyword>
<gene>
    <name evidence="5" type="ORF">MSL71_4400</name>
</gene>
<dbReference type="Gene3D" id="1.20.120.50">
    <property type="entry name" value="Hemerythrin-like"/>
    <property type="match status" value="1"/>
</dbReference>
<dbReference type="PANTHER" id="PTHR37164:SF1">
    <property type="entry name" value="BACTERIOHEMERYTHRIN"/>
    <property type="match status" value="1"/>
</dbReference>
<dbReference type="RefSeq" id="WP_180137027.1">
    <property type="nucleotide sequence ID" value="NZ_CAADHO010000001.1"/>
</dbReference>
<evidence type="ECO:0000313" key="6">
    <source>
        <dbReference type="Proteomes" id="UP000507962"/>
    </source>
</evidence>
<reference evidence="5 6" key="1">
    <citation type="submission" date="2019-03" db="EMBL/GenBank/DDBJ databases">
        <authorList>
            <person name="Nijsse B."/>
        </authorList>
    </citation>
    <scope>NUCLEOTIDE SEQUENCE [LARGE SCALE GENOMIC DNA]</scope>
    <source>
        <strain evidence="5">Desulfoluna butyratoxydans MSL71</strain>
    </source>
</reference>
<keyword evidence="3" id="KW-0408">Iron</keyword>
<dbReference type="EMBL" id="CAADHO010000001">
    <property type="protein sequence ID" value="VFQ42819.1"/>
    <property type="molecule type" value="Genomic_DNA"/>
</dbReference>
<dbReference type="InterPro" id="IPR012312">
    <property type="entry name" value="Hemerythrin-like"/>
</dbReference>
<proteinExistence type="inferred from homology"/>
<dbReference type="SUPFAM" id="SSF47188">
    <property type="entry name" value="Hemerythrin-like"/>
    <property type="match status" value="1"/>
</dbReference>
<dbReference type="Pfam" id="PF01814">
    <property type="entry name" value="Hemerythrin"/>
    <property type="match status" value="1"/>
</dbReference>
<evidence type="ECO:0000256" key="3">
    <source>
        <dbReference type="ARBA" id="ARBA00023004"/>
    </source>
</evidence>
<feature type="domain" description="Hemerythrin-like" evidence="4">
    <location>
        <begin position="15"/>
        <end position="129"/>
    </location>
</feature>
<dbReference type="AlphaFoldDB" id="A0A4U8YIM9"/>
<dbReference type="CDD" id="cd12107">
    <property type="entry name" value="Hemerythrin"/>
    <property type="match status" value="1"/>
</dbReference>
<dbReference type="Proteomes" id="UP000507962">
    <property type="component" value="Unassembled WGS sequence"/>
</dbReference>
<dbReference type="PANTHER" id="PTHR37164">
    <property type="entry name" value="BACTERIOHEMERYTHRIN"/>
    <property type="match status" value="1"/>
</dbReference>
<accession>A0A4U8YIM9</accession>
<sequence>MVSMLNWTDDMLVHIDEIDDQHRNLFLLINRLIIHKRNQGRREELLDLIRVLVAFAQTHFRTEDHHMAETSYPLAVAHSKEHSKFTERIKEFASDYEKGVEDLSDKMLSFLRFWWTTHVADSDKKFAAYLRNEGYIP</sequence>
<comment type="similarity">
    <text evidence="1">Belongs to the hemerythrin family.</text>
</comment>
<keyword evidence="6" id="KW-1185">Reference proteome</keyword>
<evidence type="ECO:0000256" key="2">
    <source>
        <dbReference type="ARBA" id="ARBA00022723"/>
    </source>
</evidence>
<dbReference type="InterPro" id="IPR050669">
    <property type="entry name" value="Hemerythrin"/>
</dbReference>
<name>A0A4U8YIM9_9BACT</name>
<dbReference type="InterPro" id="IPR035938">
    <property type="entry name" value="Hemerythrin-like_sf"/>
</dbReference>
<evidence type="ECO:0000256" key="1">
    <source>
        <dbReference type="ARBA" id="ARBA00010587"/>
    </source>
</evidence>
<dbReference type="NCBIfam" id="NF033749">
    <property type="entry name" value="bact_hemeryth"/>
    <property type="match status" value="1"/>
</dbReference>
<dbReference type="GO" id="GO:0046872">
    <property type="term" value="F:metal ion binding"/>
    <property type="evidence" value="ECO:0007669"/>
    <property type="project" value="UniProtKB-KW"/>
</dbReference>